<dbReference type="SUPFAM" id="SSF51197">
    <property type="entry name" value="Clavaminate synthase-like"/>
    <property type="match status" value="1"/>
</dbReference>
<gene>
    <name evidence="1" type="ORF">CNE99_10510</name>
</gene>
<comment type="caution">
    <text evidence="1">The sequence shown here is derived from an EMBL/GenBank/DDBJ whole genome shotgun (WGS) entry which is preliminary data.</text>
</comment>
<evidence type="ECO:0008006" key="3">
    <source>
        <dbReference type="Google" id="ProtNLM"/>
    </source>
</evidence>
<dbReference type="Pfam" id="PF05721">
    <property type="entry name" value="PhyH"/>
    <property type="match status" value="1"/>
</dbReference>
<dbReference type="Proteomes" id="UP000219327">
    <property type="component" value="Unassembled WGS sequence"/>
</dbReference>
<accession>A0A2A5WH98</accession>
<sequence>MLSEFWVIWTLLWRMSSRNHLAVSVTRNLRLTIPLLNRTLVRVKSGWNAMEIKLVKQENLSGDASRADQGFGCVATEQPPQFDPHTETQAAYDFFAETGFVVLANCLNTEEVAHLNEFYDRTQREFPERWGIREKPKPHHRGQGLIYSQPLLDHPELDPYTQHARSHPVVSEILGGEENVRFSEFNFREAPQNAGVGAMNFHHDAVRPDRLIRKPYMPVDWVCAVHYLTDVTDKTPAFCVVPGSNKFGSLQEAYEALGDTYQEVPIRGKAGTCVLYDTATFHTRFDGDGIEGRRTWHQYYARGGFLKSSLPTSDRYVRPPTPVLTDWNVFPERLALHEDPEKRRFFSHWNTAQCEWAASGFSDEVRNSMPRGKE</sequence>
<dbReference type="AlphaFoldDB" id="A0A2A5WH98"/>
<reference evidence="1 2" key="1">
    <citation type="submission" date="2017-08" db="EMBL/GenBank/DDBJ databases">
        <title>Fine stratification of microbial communities through a metagenomic profile of the photic zone.</title>
        <authorList>
            <person name="Haro-Moreno J.M."/>
            <person name="Lopez-Perez M."/>
            <person name="De La Torre J."/>
            <person name="Picazo A."/>
            <person name="Camacho A."/>
            <person name="Rodriguez-Valera F."/>
        </authorList>
    </citation>
    <scope>NUCLEOTIDE SEQUENCE [LARGE SCALE GENOMIC DNA]</scope>
    <source>
        <strain evidence="1">MED-G24</strain>
    </source>
</reference>
<organism evidence="1 2">
    <name type="scientific">OM182 bacterium MED-G24</name>
    <dbReference type="NCBI Taxonomy" id="1986255"/>
    <lineage>
        <taxon>Bacteria</taxon>
        <taxon>Pseudomonadati</taxon>
        <taxon>Pseudomonadota</taxon>
        <taxon>Gammaproteobacteria</taxon>
        <taxon>OMG group</taxon>
        <taxon>OM182 clade</taxon>
    </lineage>
</organism>
<dbReference type="GO" id="GO:0016706">
    <property type="term" value="F:2-oxoglutarate-dependent dioxygenase activity"/>
    <property type="evidence" value="ECO:0007669"/>
    <property type="project" value="UniProtKB-ARBA"/>
</dbReference>
<evidence type="ECO:0000313" key="1">
    <source>
        <dbReference type="EMBL" id="PDH35905.1"/>
    </source>
</evidence>
<dbReference type="Gene3D" id="2.60.120.620">
    <property type="entry name" value="q2cbj1_9rhob like domain"/>
    <property type="match status" value="1"/>
</dbReference>
<dbReference type="EMBL" id="NTKD01000079">
    <property type="protein sequence ID" value="PDH35905.1"/>
    <property type="molecule type" value="Genomic_DNA"/>
</dbReference>
<dbReference type="InterPro" id="IPR008775">
    <property type="entry name" value="Phytyl_CoA_dOase-like"/>
</dbReference>
<proteinExistence type="predicted"/>
<evidence type="ECO:0000313" key="2">
    <source>
        <dbReference type="Proteomes" id="UP000219327"/>
    </source>
</evidence>
<name>A0A2A5WH98_9GAMM</name>
<protein>
    <recommendedName>
        <fullName evidence="3">Phytanoyl-CoA dioxygenase</fullName>
    </recommendedName>
</protein>